<evidence type="ECO:0000256" key="1">
    <source>
        <dbReference type="ARBA" id="ARBA00001946"/>
    </source>
</evidence>
<dbReference type="GO" id="GO:0016094">
    <property type="term" value="P:polyprenol biosynthetic process"/>
    <property type="evidence" value="ECO:0007669"/>
    <property type="project" value="TreeGrafter"/>
</dbReference>
<dbReference type="InterPro" id="IPR001441">
    <property type="entry name" value="UPP_synth-like"/>
</dbReference>
<dbReference type="PROSITE" id="PS01066">
    <property type="entry name" value="UPP_SYNTHASE"/>
    <property type="match status" value="1"/>
</dbReference>
<dbReference type="NCBIfam" id="TIGR00055">
    <property type="entry name" value="uppS"/>
    <property type="match status" value="1"/>
</dbReference>
<dbReference type="GO" id="GO:0045547">
    <property type="term" value="F:ditrans,polycis-polyprenyl diphosphate synthase [(2E,6E)-farnesyl diphosphate specific] activity"/>
    <property type="evidence" value="ECO:0007669"/>
    <property type="project" value="TreeGrafter"/>
</dbReference>
<accession>A0A381XEN3</accession>
<dbReference type="AlphaFoldDB" id="A0A381XEN3"/>
<dbReference type="InterPro" id="IPR018520">
    <property type="entry name" value="UPP_synth-like_CS"/>
</dbReference>
<organism evidence="3">
    <name type="scientific">marine metagenome</name>
    <dbReference type="NCBI Taxonomy" id="408172"/>
    <lineage>
        <taxon>unclassified sequences</taxon>
        <taxon>metagenomes</taxon>
        <taxon>ecological metagenomes</taxon>
    </lineage>
</organism>
<name>A0A381XEN3_9ZZZZ</name>
<comment type="cofactor">
    <cofactor evidence="1">
        <name>Mg(2+)</name>
        <dbReference type="ChEBI" id="CHEBI:18420"/>
    </cofactor>
</comment>
<dbReference type="Pfam" id="PF01255">
    <property type="entry name" value="Prenyltransf"/>
    <property type="match status" value="1"/>
</dbReference>
<keyword evidence="2" id="KW-0808">Transferase</keyword>
<evidence type="ECO:0008006" key="4">
    <source>
        <dbReference type="Google" id="ProtNLM"/>
    </source>
</evidence>
<dbReference type="HAMAP" id="MF_01139">
    <property type="entry name" value="ISPT"/>
    <property type="match status" value="1"/>
</dbReference>
<sequence length="231" mass="26217">MGKNKGPRHVAIIMDGNGRWATSRGLDRSSGHEKGTLNIRRVLQAFSAHGVKYITLYAFSTENWNRPKTEVDNLMRLTVSSIAEQLAFLHSEGIRITHLGEKSSLPSEVIEAIEECEKTTFHNDTLILNLAFNYGGRSEIVKAVKKLAEDKVIPSEISERQIEARLYTKGIPDPDMVIRTAGEMRLSNFLIWQSAYSEYYSTETLWPDFSESDVSKAIDVYRSRNRKFGEL</sequence>
<dbReference type="SUPFAM" id="SSF64005">
    <property type="entry name" value="Undecaprenyl diphosphate synthase"/>
    <property type="match status" value="1"/>
</dbReference>
<dbReference type="FunFam" id="3.40.1180.10:FF:000001">
    <property type="entry name" value="(2E,6E)-farnesyl-diphosphate-specific ditrans,polycis-undecaprenyl-diphosphate synthase"/>
    <property type="match status" value="1"/>
</dbReference>
<proteinExistence type="inferred from homology"/>
<gene>
    <name evidence="3" type="ORF">METZ01_LOCUS116063</name>
</gene>
<reference evidence="3" key="1">
    <citation type="submission" date="2018-05" db="EMBL/GenBank/DDBJ databases">
        <authorList>
            <person name="Lanie J.A."/>
            <person name="Ng W.-L."/>
            <person name="Kazmierczak K.M."/>
            <person name="Andrzejewski T.M."/>
            <person name="Davidsen T.M."/>
            <person name="Wayne K.J."/>
            <person name="Tettelin H."/>
            <person name="Glass J.I."/>
            <person name="Rusch D."/>
            <person name="Podicherti R."/>
            <person name="Tsui H.-C.T."/>
            <person name="Winkler M.E."/>
        </authorList>
    </citation>
    <scope>NUCLEOTIDE SEQUENCE</scope>
</reference>
<protein>
    <recommendedName>
        <fullName evidence="4">Isoprenyl transferase</fullName>
    </recommendedName>
</protein>
<dbReference type="PANTHER" id="PTHR10291">
    <property type="entry name" value="DEHYDRODOLICHYL DIPHOSPHATE SYNTHASE FAMILY MEMBER"/>
    <property type="match status" value="1"/>
</dbReference>
<evidence type="ECO:0000256" key="2">
    <source>
        <dbReference type="ARBA" id="ARBA00022679"/>
    </source>
</evidence>
<dbReference type="InterPro" id="IPR036424">
    <property type="entry name" value="UPP_synth-like_sf"/>
</dbReference>
<evidence type="ECO:0000313" key="3">
    <source>
        <dbReference type="EMBL" id="SVA63209.1"/>
    </source>
</evidence>
<dbReference type="PANTHER" id="PTHR10291:SF0">
    <property type="entry name" value="DEHYDRODOLICHYL DIPHOSPHATE SYNTHASE 2"/>
    <property type="match status" value="1"/>
</dbReference>
<dbReference type="EMBL" id="UINC01014910">
    <property type="protein sequence ID" value="SVA63209.1"/>
    <property type="molecule type" value="Genomic_DNA"/>
</dbReference>
<dbReference type="Gene3D" id="3.40.1180.10">
    <property type="entry name" value="Decaprenyl diphosphate synthase-like"/>
    <property type="match status" value="1"/>
</dbReference>
<dbReference type="CDD" id="cd00475">
    <property type="entry name" value="Cis_IPPS"/>
    <property type="match status" value="1"/>
</dbReference>